<evidence type="ECO:0000256" key="13">
    <source>
        <dbReference type="ARBA" id="ARBA00023172"/>
    </source>
</evidence>
<evidence type="ECO:0000256" key="12">
    <source>
        <dbReference type="ARBA" id="ARBA00023125"/>
    </source>
</evidence>
<dbReference type="InterPro" id="IPR039537">
    <property type="entry name" value="Retrotran_Ty1/copia-like"/>
</dbReference>
<dbReference type="InterPro" id="IPR036397">
    <property type="entry name" value="RNaseH_sf"/>
</dbReference>
<dbReference type="GO" id="GO:0003964">
    <property type="term" value="F:RNA-directed DNA polymerase activity"/>
    <property type="evidence" value="ECO:0007669"/>
    <property type="project" value="UniProtKB-KW"/>
</dbReference>
<comment type="catalytic activity">
    <reaction evidence="14">
        <text>DNA(n) + a 2'-deoxyribonucleoside 5'-triphosphate = DNA(n+1) + diphosphate</text>
        <dbReference type="Rhea" id="RHEA:22508"/>
        <dbReference type="Rhea" id="RHEA-COMP:17339"/>
        <dbReference type="Rhea" id="RHEA-COMP:17340"/>
        <dbReference type="ChEBI" id="CHEBI:33019"/>
        <dbReference type="ChEBI" id="CHEBI:61560"/>
        <dbReference type="ChEBI" id="CHEBI:173112"/>
        <dbReference type="EC" id="2.7.7.49"/>
    </reaction>
</comment>
<keyword evidence="10" id="KW-0695">RNA-directed DNA polymerase</keyword>
<evidence type="ECO:0000256" key="15">
    <source>
        <dbReference type="ARBA" id="ARBA00049244"/>
    </source>
</evidence>
<evidence type="ECO:0000256" key="4">
    <source>
        <dbReference type="ARBA" id="ARBA00022723"/>
    </source>
</evidence>
<keyword evidence="11" id="KW-0808">Transferase</keyword>
<evidence type="ECO:0000256" key="3">
    <source>
        <dbReference type="ARBA" id="ARBA00022722"/>
    </source>
</evidence>
<dbReference type="PROSITE" id="PS50994">
    <property type="entry name" value="INTEGRASE"/>
    <property type="match status" value="1"/>
</dbReference>
<keyword evidence="7" id="KW-0460">Magnesium</keyword>
<keyword evidence="1" id="KW-0815">Transposition</keyword>
<dbReference type="STRING" id="278944.A0A4Z1H4Q2"/>
<dbReference type="InterPro" id="IPR001584">
    <property type="entry name" value="Integrase_cat-core"/>
</dbReference>
<evidence type="ECO:0000313" key="18">
    <source>
        <dbReference type="Proteomes" id="UP000297452"/>
    </source>
</evidence>
<keyword evidence="8" id="KW-0694">RNA-binding</keyword>
<dbReference type="PANTHER" id="PTHR42648">
    <property type="entry name" value="TRANSPOSASE, PUTATIVE-RELATED"/>
    <property type="match status" value="1"/>
</dbReference>
<sequence>MDTWHRRMGHAGYDKVRETAKRTEGCHITNPKATQDEVQCKGCLLGKSKKDVSRELQRRAFEPWEYVHLDTDGPLENEGLNGEKYQVTATDDCTRLMKGATYPSKKDAWLFVQELFRFVKTQYGRTIKCFRLDNGTEFGGKKQFEDLCRREGCTWEYSDPHTQEQNGVSESSNKKINSSIRCITIDNNLPLDLWPELYQKGLYILIIE</sequence>
<reference evidence="17 18" key="1">
    <citation type="submission" date="2017-12" db="EMBL/GenBank/DDBJ databases">
        <title>Comparative genomics of Botrytis spp.</title>
        <authorList>
            <person name="Valero-Jimenez C.A."/>
            <person name="Tapia P."/>
            <person name="Veloso J."/>
            <person name="Silva-Moreno E."/>
            <person name="Staats M."/>
            <person name="Valdes J.H."/>
            <person name="Van Kan J.A.L."/>
        </authorList>
    </citation>
    <scope>NUCLEOTIDE SEQUENCE [LARGE SCALE GENOMIC DNA]</scope>
    <source>
        <strain evidence="17 18">MUCL2120</strain>
    </source>
</reference>
<keyword evidence="11" id="KW-0239">DNA-directed DNA polymerase</keyword>
<evidence type="ECO:0000256" key="9">
    <source>
        <dbReference type="ARBA" id="ARBA00022908"/>
    </source>
</evidence>
<keyword evidence="6" id="KW-0378">Hydrolase</keyword>
<dbReference type="PANTHER" id="PTHR42648:SF11">
    <property type="entry name" value="TRANSPOSON TY4-P GAG-POL POLYPROTEIN"/>
    <property type="match status" value="1"/>
</dbReference>
<dbReference type="Pfam" id="PF00665">
    <property type="entry name" value="rve"/>
    <property type="match status" value="1"/>
</dbReference>
<organism evidence="17 18">
    <name type="scientific">Botryotinia narcissicola</name>
    <dbReference type="NCBI Taxonomy" id="278944"/>
    <lineage>
        <taxon>Eukaryota</taxon>
        <taxon>Fungi</taxon>
        <taxon>Dikarya</taxon>
        <taxon>Ascomycota</taxon>
        <taxon>Pezizomycotina</taxon>
        <taxon>Leotiomycetes</taxon>
        <taxon>Helotiales</taxon>
        <taxon>Sclerotiniaceae</taxon>
        <taxon>Botryotinia</taxon>
    </lineage>
</organism>
<proteinExistence type="predicted"/>
<keyword evidence="9" id="KW-0229">DNA integration</keyword>
<dbReference type="InterPro" id="IPR012337">
    <property type="entry name" value="RNaseH-like_sf"/>
</dbReference>
<dbReference type="Proteomes" id="UP000297452">
    <property type="component" value="Unassembled WGS sequence"/>
</dbReference>
<dbReference type="SUPFAM" id="SSF53098">
    <property type="entry name" value="Ribonuclease H-like"/>
    <property type="match status" value="1"/>
</dbReference>
<evidence type="ECO:0000256" key="11">
    <source>
        <dbReference type="ARBA" id="ARBA00022932"/>
    </source>
</evidence>
<evidence type="ECO:0000256" key="1">
    <source>
        <dbReference type="ARBA" id="ARBA00022578"/>
    </source>
</evidence>
<evidence type="ECO:0000256" key="2">
    <source>
        <dbReference type="ARBA" id="ARBA00022695"/>
    </source>
</evidence>
<evidence type="ECO:0000256" key="7">
    <source>
        <dbReference type="ARBA" id="ARBA00022842"/>
    </source>
</evidence>
<keyword evidence="18" id="KW-1185">Reference proteome</keyword>
<dbReference type="AlphaFoldDB" id="A0A4Z1H4Q2"/>
<name>A0A4Z1H4Q2_9HELO</name>
<evidence type="ECO:0000256" key="5">
    <source>
        <dbReference type="ARBA" id="ARBA00022759"/>
    </source>
</evidence>
<evidence type="ECO:0000256" key="10">
    <source>
        <dbReference type="ARBA" id="ARBA00022918"/>
    </source>
</evidence>
<dbReference type="GO" id="GO:0003677">
    <property type="term" value="F:DNA binding"/>
    <property type="evidence" value="ECO:0007669"/>
    <property type="project" value="UniProtKB-KW"/>
</dbReference>
<keyword evidence="5" id="KW-0255">Endonuclease</keyword>
<evidence type="ECO:0000313" key="17">
    <source>
        <dbReference type="EMBL" id="TGO43978.1"/>
    </source>
</evidence>
<keyword evidence="4" id="KW-0479">Metal-binding</keyword>
<evidence type="ECO:0000256" key="6">
    <source>
        <dbReference type="ARBA" id="ARBA00022801"/>
    </source>
</evidence>
<keyword evidence="12" id="KW-0238">DNA-binding</keyword>
<protein>
    <recommendedName>
        <fullName evidence="16">Integrase catalytic domain-containing protein</fullName>
    </recommendedName>
</protein>
<dbReference type="GO" id="GO:0006310">
    <property type="term" value="P:DNA recombination"/>
    <property type="evidence" value="ECO:0007669"/>
    <property type="project" value="UniProtKB-KW"/>
</dbReference>
<dbReference type="GO" id="GO:0015074">
    <property type="term" value="P:DNA integration"/>
    <property type="evidence" value="ECO:0007669"/>
    <property type="project" value="UniProtKB-KW"/>
</dbReference>
<gene>
    <name evidence="17" type="ORF">BOTNAR_1037g00010</name>
</gene>
<dbReference type="OrthoDB" id="3544839at2759"/>
<keyword evidence="2" id="KW-0548">Nucleotidyltransferase</keyword>
<dbReference type="GO" id="GO:0016787">
    <property type="term" value="F:hydrolase activity"/>
    <property type="evidence" value="ECO:0007669"/>
    <property type="project" value="UniProtKB-KW"/>
</dbReference>
<keyword evidence="3" id="KW-0540">Nuclease</keyword>
<dbReference type="GO" id="GO:0003887">
    <property type="term" value="F:DNA-directed DNA polymerase activity"/>
    <property type="evidence" value="ECO:0007669"/>
    <property type="project" value="UniProtKB-KW"/>
</dbReference>
<dbReference type="Gene3D" id="3.30.420.10">
    <property type="entry name" value="Ribonuclease H-like superfamily/Ribonuclease H"/>
    <property type="match status" value="1"/>
</dbReference>
<comment type="catalytic activity">
    <reaction evidence="15">
        <text>DNA(n) + a 2'-deoxyribonucleoside 5'-triphosphate = DNA(n+1) + diphosphate</text>
        <dbReference type="Rhea" id="RHEA:22508"/>
        <dbReference type="Rhea" id="RHEA-COMP:17339"/>
        <dbReference type="Rhea" id="RHEA-COMP:17340"/>
        <dbReference type="ChEBI" id="CHEBI:33019"/>
        <dbReference type="ChEBI" id="CHEBI:61560"/>
        <dbReference type="ChEBI" id="CHEBI:173112"/>
        <dbReference type="EC" id="2.7.7.7"/>
    </reaction>
</comment>
<feature type="domain" description="Integrase catalytic" evidence="16">
    <location>
        <begin position="59"/>
        <end position="208"/>
    </location>
</feature>
<dbReference type="GO" id="GO:0004519">
    <property type="term" value="F:endonuclease activity"/>
    <property type="evidence" value="ECO:0007669"/>
    <property type="project" value="UniProtKB-KW"/>
</dbReference>
<dbReference type="EMBL" id="PQXJ01001032">
    <property type="protein sequence ID" value="TGO43978.1"/>
    <property type="molecule type" value="Genomic_DNA"/>
</dbReference>
<evidence type="ECO:0000256" key="14">
    <source>
        <dbReference type="ARBA" id="ARBA00048173"/>
    </source>
</evidence>
<dbReference type="GO" id="GO:0003723">
    <property type="term" value="F:RNA binding"/>
    <property type="evidence" value="ECO:0007669"/>
    <property type="project" value="UniProtKB-KW"/>
</dbReference>
<dbReference type="GO" id="GO:0032196">
    <property type="term" value="P:transposition"/>
    <property type="evidence" value="ECO:0007669"/>
    <property type="project" value="UniProtKB-KW"/>
</dbReference>
<dbReference type="GO" id="GO:0046872">
    <property type="term" value="F:metal ion binding"/>
    <property type="evidence" value="ECO:0007669"/>
    <property type="project" value="UniProtKB-KW"/>
</dbReference>
<evidence type="ECO:0000256" key="8">
    <source>
        <dbReference type="ARBA" id="ARBA00022884"/>
    </source>
</evidence>
<evidence type="ECO:0000259" key="16">
    <source>
        <dbReference type="PROSITE" id="PS50994"/>
    </source>
</evidence>
<dbReference type="GO" id="GO:0005634">
    <property type="term" value="C:nucleus"/>
    <property type="evidence" value="ECO:0007669"/>
    <property type="project" value="UniProtKB-ARBA"/>
</dbReference>
<accession>A0A4Z1H4Q2</accession>
<keyword evidence="13" id="KW-0233">DNA recombination</keyword>
<comment type="caution">
    <text evidence="17">The sequence shown here is derived from an EMBL/GenBank/DDBJ whole genome shotgun (WGS) entry which is preliminary data.</text>
</comment>